<dbReference type="InterPro" id="IPR040364">
    <property type="entry name" value="TTC21A/TTC21B"/>
</dbReference>
<name>A0AAN8LZ04_9TELE</name>
<dbReference type="Pfam" id="PF25058">
    <property type="entry name" value="ARM_TT21"/>
    <property type="match status" value="1"/>
</dbReference>
<comment type="similarity">
    <text evidence="1">Belongs to the TTC21 family.</text>
</comment>
<gene>
    <name evidence="5" type="ORF">J4Q44_G00200070</name>
</gene>
<dbReference type="EMBL" id="JAGTTL010000017">
    <property type="protein sequence ID" value="KAK6310126.1"/>
    <property type="molecule type" value="Genomic_DNA"/>
</dbReference>
<dbReference type="Proteomes" id="UP001356427">
    <property type="component" value="Unassembled WGS sequence"/>
</dbReference>
<feature type="compositionally biased region" description="Low complexity" evidence="3">
    <location>
        <begin position="16"/>
        <end position="31"/>
    </location>
</feature>
<dbReference type="GO" id="GO:0035721">
    <property type="term" value="P:intraciliary retrograde transport"/>
    <property type="evidence" value="ECO:0007669"/>
    <property type="project" value="TreeGrafter"/>
</dbReference>
<evidence type="ECO:0000313" key="6">
    <source>
        <dbReference type="Proteomes" id="UP001356427"/>
    </source>
</evidence>
<dbReference type="PANTHER" id="PTHR14699:SF1">
    <property type="entry name" value="TETRATRICOPEPTIDE REPEAT PROTEIN 21B"/>
    <property type="match status" value="1"/>
</dbReference>
<dbReference type="Gene3D" id="1.25.40.10">
    <property type="entry name" value="Tetratricopeptide repeat domain"/>
    <property type="match status" value="2"/>
</dbReference>
<dbReference type="InterPro" id="IPR011990">
    <property type="entry name" value="TPR-like_helical_dom_sf"/>
</dbReference>
<sequence length="379" mass="42683">MLRPTCSWHRSTSNKATTSSPPSLWSSPSATTLRSESSTECVSVFLELAEAIWLNGEQHEAAKVMQDAINEFSGTPEELRVTIANADLALLRGDTELALSMLRNITPVQPYYIQAKEKMADIYISESQEREAPLCQLLQCTNHIPYCCVSPPFNAIASVSPNSLQATSSQKIKELVEKLPSPYTCLILGDAYVNIQEPEKAIEIYEQARKKTPKDGALASKIGKALVKTHNCVKYETCENILQEALAQIPVNELPSLTDDCRYLVLLAKIQGKVMLEMARLYLTPDDVDGCQQQCSVILKSDQVNEDATLMMADLMFRKQYYEQVVFHFQQLLEHKPDNYPTLSRLIDLLRRAGKLEEVPRFLEMAEKLLQRTLSVVHR</sequence>
<feature type="region of interest" description="Disordered" evidence="3">
    <location>
        <begin position="1"/>
        <end position="31"/>
    </location>
</feature>
<feature type="domain" description="Tetratricopeptide repeat protein 21A/21B fifth ARM repeats" evidence="4">
    <location>
        <begin position="306"/>
        <end position="373"/>
    </location>
</feature>
<keyword evidence="2" id="KW-0802">TPR repeat</keyword>
<dbReference type="GO" id="GO:0030991">
    <property type="term" value="C:intraciliary transport particle A"/>
    <property type="evidence" value="ECO:0007669"/>
    <property type="project" value="TreeGrafter"/>
</dbReference>
<evidence type="ECO:0000313" key="5">
    <source>
        <dbReference type="EMBL" id="KAK6310126.1"/>
    </source>
</evidence>
<dbReference type="AlphaFoldDB" id="A0AAN8LZ04"/>
<dbReference type="Pfam" id="PF25064">
    <property type="entry name" value="ARM_TT21_5th"/>
    <property type="match status" value="1"/>
</dbReference>
<evidence type="ECO:0000256" key="2">
    <source>
        <dbReference type="PROSITE-ProRule" id="PRU00339"/>
    </source>
</evidence>
<comment type="caution">
    <text evidence="5">The sequence shown here is derived from an EMBL/GenBank/DDBJ whole genome shotgun (WGS) entry which is preliminary data.</text>
</comment>
<organism evidence="5 6">
    <name type="scientific">Coregonus suidteri</name>
    <dbReference type="NCBI Taxonomy" id="861788"/>
    <lineage>
        <taxon>Eukaryota</taxon>
        <taxon>Metazoa</taxon>
        <taxon>Chordata</taxon>
        <taxon>Craniata</taxon>
        <taxon>Vertebrata</taxon>
        <taxon>Euteleostomi</taxon>
        <taxon>Actinopterygii</taxon>
        <taxon>Neopterygii</taxon>
        <taxon>Teleostei</taxon>
        <taxon>Protacanthopterygii</taxon>
        <taxon>Salmoniformes</taxon>
        <taxon>Salmonidae</taxon>
        <taxon>Coregoninae</taxon>
        <taxon>Coregonus</taxon>
    </lineage>
</organism>
<dbReference type="PROSITE" id="PS50005">
    <property type="entry name" value="TPR"/>
    <property type="match status" value="1"/>
</dbReference>
<dbReference type="PANTHER" id="PTHR14699">
    <property type="entry name" value="STI2 PROTEIN-RELATED"/>
    <property type="match status" value="1"/>
</dbReference>
<dbReference type="GO" id="GO:0005929">
    <property type="term" value="C:cilium"/>
    <property type="evidence" value="ECO:0007669"/>
    <property type="project" value="GOC"/>
</dbReference>
<dbReference type="InterPro" id="IPR056835">
    <property type="entry name" value="ARM_TT21_5th"/>
</dbReference>
<feature type="repeat" description="TPR" evidence="2">
    <location>
        <begin position="182"/>
        <end position="215"/>
    </location>
</feature>
<dbReference type="SUPFAM" id="SSF48452">
    <property type="entry name" value="TPR-like"/>
    <property type="match status" value="2"/>
</dbReference>
<accession>A0AAN8LZ04</accession>
<evidence type="ECO:0000259" key="4">
    <source>
        <dbReference type="Pfam" id="PF25064"/>
    </source>
</evidence>
<reference evidence="5 6" key="1">
    <citation type="submission" date="2021-04" db="EMBL/GenBank/DDBJ databases">
        <authorList>
            <person name="De Guttry C."/>
            <person name="Zahm M."/>
            <person name="Klopp C."/>
            <person name="Cabau C."/>
            <person name="Louis A."/>
            <person name="Berthelot C."/>
            <person name="Parey E."/>
            <person name="Roest Crollius H."/>
            <person name="Montfort J."/>
            <person name="Robinson-Rechavi M."/>
            <person name="Bucao C."/>
            <person name="Bouchez O."/>
            <person name="Gislard M."/>
            <person name="Lluch J."/>
            <person name="Milhes M."/>
            <person name="Lampietro C."/>
            <person name="Lopez Roques C."/>
            <person name="Donnadieu C."/>
            <person name="Braasch I."/>
            <person name="Desvignes T."/>
            <person name="Postlethwait J."/>
            <person name="Bobe J."/>
            <person name="Wedekind C."/>
            <person name="Guiguen Y."/>
        </authorList>
    </citation>
    <scope>NUCLEOTIDE SEQUENCE [LARGE SCALE GENOMIC DNA]</scope>
    <source>
        <strain evidence="5">Cs_M1</strain>
        <tissue evidence="5">Blood</tissue>
    </source>
</reference>
<dbReference type="GO" id="GO:0061512">
    <property type="term" value="P:protein localization to cilium"/>
    <property type="evidence" value="ECO:0007669"/>
    <property type="project" value="TreeGrafter"/>
</dbReference>
<evidence type="ECO:0000256" key="3">
    <source>
        <dbReference type="SAM" id="MobiDB-lite"/>
    </source>
</evidence>
<protein>
    <recommendedName>
        <fullName evidence="4">Tetratricopeptide repeat protein 21A/21B fifth ARM repeats domain-containing protein</fullName>
    </recommendedName>
</protein>
<dbReference type="InterPro" id="IPR019734">
    <property type="entry name" value="TPR_rpt"/>
</dbReference>
<keyword evidence="6" id="KW-1185">Reference proteome</keyword>
<proteinExistence type="inferred from homology"/>
<evidence type="ECO:0000256" key="1">
    <source>
        <dbReference type="ARBA" id="ARBA00010935"/>
    </source>
</evidence>